<gene>
    <name evidence="13" type="ORF">QR680_005646</name>
</gene>
<dbReference type="SMART" id="SM00396">
    <property type="entry name" value="ZnF_UBR1"/>
    <property type="match status" value="1"/>
</dbReference>
<comment type="caution">
    <text evidence="13">The sequence shown here is derived from an EMBL/GenBank/DDBJ whole genome shotgun (WGS) entry which is preliminary data.</text>
</comment>
<dbReference type="SMART" id="SM00722">
    <property type="entry name" value="CASH"/>
    <property type="match status" value="3"/>
</dbReference>
<dbReference type="InterPro" id="IPR022441">
    <property type="entry name" value="Para_beta_helix_rpt-2"/>
</dbReference>
<dbReference type="EMBL" id="JAUCMV010000003">
    <property type="protein sequence ID" value="KAK0411422.1"/>
    <property type="molecule type" value="Genomic_DNA"/>
</dbReference>
<dbReference type="Proteomes" id="UP001175271">
    <property type="component" value="Unassembled WGS sequence"/>
</dbReference>
<dbReference type="SUPFAM" id="SSF81383">
    <property type="entry name" value="F-box domain"/>
    <property type="match status" value="1"/>
</dbReference>
<dbReference type="InterPro" id="IPR051550">
    <property type="entry name" value="SCF-Subunits/Alg-Epimerases"/>
</dbReference>
<evidence type="ECO:0000256" key="5">
    <source>
        <dbReference type="ARBA" id="ARBA00022771"/>
    </source>
</evidence>
<dbReference type="InterPro" id="IPR001810">
    <property type="entry name" value="F-box_dom"/>
</dbReference>
<evidence type="ECO:0000259" key="11">
    <source>
        <dbReference type="PROSITE" id="PS50181"/>
    </source>
</evidence>
<dbReference type="InterPro" id="IPR036047">
    <property type="entry name" value="F-box-like_dom_sf"/>
</dbReference>
<feature type="zinc finger region" description="UBR-type" evidence="9">
    <location>
        <begin position="937"/>
        <end position="1012"/>
    </location>
</feature>
<dbReference type="InterPro" id="IPR011050">
    <property type="entry name" value="Pectin_lyase_fold/virulence"/>
</dbReference>
<dbReference type="Pfam" id="PF13229">
    <property type="entry name" value="Beta_helix"/>
    <property type="match status" value="2"/>
</dbReference>
<keyword evidence="8" id="KW-0539">Nucleus</keyword>
<dbReference type="InterPro" id="IPR047504">
    <property type="entry name" value="FBXO11_UBR-box"/>
</dbReference>
<dbReference type="GO" id="GO:0042981">
    <property type="term" value="P:regulation of apoptotic process"/>
    <property type="evidence" value="ECO:0007669"/>
    <property type="project" value="TreeGrafter"/>
</dbReference>
<evidence type="ECO:0000256" key="6">
    <source>
        <dbReference type="ARBA" id="ARBA00022786"/>
    </source>
</evidence>
<dbReference type="SMART" id="SM00710">
    <property type="entry name" value="PbH1"/>
    <property type="match status" value="17"/>
</dbReference>
<dbReference type="Gene3D" id="2.160.20.10">
    <property type="entry name" value="Single-stranded right-handed beta-helix, Pectin lyase-like"/>
    <property type="match status" value="3"/>
</dbReference>
<accession>A0AA39LVR8</accession>
<dbReference type="InterPro" id="IPR003126">
    <property type="entry name" value="Znf_UBR"/>
</dbReference>
<dbReference type="Pfam" id="PF12937">
    <property type="entry name" value="F-box-like"/>
    <property type="match status" value="1"/>
</dbReference>
<evidence type="ECO:0000256" key="7">
    <source>
        <dbReference type="ARBA" id="ARBA00022833"/>
    </source>
</evidence>
<protein>
    <recommendedName>
        <fullName evidence="15">UBR-type domain-containing protein</fullName>
    </recommendedName>
</protein>
<reference evidence="13" key="1">
    <citation type="submission" date="2023-06" db="EMBL/GenBank/DDBJ databases">
        <title>Genomic analysis of the entomopathogenic nematode Steinernema hermaphroditum.</title>
        <authorList>
            <person name="Schwarz E.M."/>
            <person name="Heppert J.K."/>
            <person name="Baniya A."/>
            <person name="Schwartz H.T."/>
            <person name="Tan C.-H."/>
            <person name="Antoshechkin I."/>
            <person name="Sternberg P.W."/>
            <person name="Goodrich-Blair H."/>
            <person name="Dillman A.R."/>
        </authorList>
    </citation>
    <scope>NUCLEOTIDE SEQUENCE</scope>
    <source>
        <strain evidence="13">PS9179</strain>
        <tissue evidence="13">Whole animal</tissue>
    </source>
</reference>
<dbReference type="PROSITE" id="PS50181">
    <property type="entry name" value="FBOX"/>
    <property type="match status" value="1"/>
</dbReference>
<dbReference type="GO" id="GO:0008270">
    <property type="term" value="F:zinc ion binding"/>
    <property type="evidence" value="ECO:0007669"/>
    <property type="project" value="UniProtKB-KW"/>
</dbReference>
<dbReference type="AlphaFoldDB" id="A0AA39LVR8"/>
<evidence type="ECO:0008006" key="15">
    <source>
        <dbReference type="Google" id="ProtNLM"/>
    </source>
</evidence>
<feature type="compositionally biased region" description="Basic and acidic residues" evidence="10">
    <location>
        <begin position="21"/>
        <end position="33"/>
    </location>
</feature>
<organism evidence="13 14">
    <name type="scientific">Steinernema hermaphroditum</name>
    <dbReference type="NCBI Taxonomy" id="289476"/>
    <lineage>
        <taxon>Eukaryota</taxon>
        <taxon>Metazoa</taxon>
        <taxon>Ecdysozoa</taxon>
        <taxon>Nematoda</taxon>
        <taxon>Chromadorea</taxon>
        <taxon>Rhabditida</taxon>
        <taxon>Tylenchina</taxon>
        <taxon>Panagrolaimomorpha</taxon>
        <taxon>Strongyloidoidea</taxon>
        <taxon>Steinernematidae</taxon>
        <taxon>Steinernema</taxon>
    </lineage>
</organism>
<evidence type="ECO:0000313" key="13">
    <source>
        <dbReference type="EMBL" id="KAK0411422.1"/>
    </source>
</evidence>
<feature type="domain" description="UBR-type" evidence="12">
    <location>
        <begin position="937"/>
        <end position="1012"/>
    </location>
</feature>
<evidence type="ECO:0000256" key="4">
    <source>
        <dbReference type="ARBA" id="ARBA00022737"/>
    </source>
</evidence>
<keyword evidence="14" id="KW-1185">Reference proteome</keyword>
<comment type="subcellular location">
    <subcellularLocation>
        <location evidence="1">Nucleus</location>
    </subcellularLocation>
</comment>
<dbReference type="FunFam" id="2.160.20.10:FF:000005">
    <property type="entry name" value="F-box only protein 11"/>
    <property type="match status" value="1"/>
</dbReference>
<evidence type="ECO:0000256" key="3">
    <source>
        <dbReference type="ARBA" id="ARBA00022723"/>
    </source>
</evidence>
<keyword evidence="3" id="KW-0479">Metal-binding</keyword>
<dbReference type="Gene3D" id="1.20.1280.50">
    <property type="match status" value="1"/>
</dbReference>
<evidence type="ECO:0000256" key="8">
    <source>
        <dbReference type="ARBA" id="ARBA00023242"/>
    </source>
</evidence>
<dbReference type="PANTHER" id="PTHR22990:SF20">
    <property type="entry name" value="F-BOX ONLY PROTEIN 11"/>
    <property type="match status" value="1"/>
</dbReference>
<evidence type="ECO:0000313" key="14">
    <source>
        <dbReference type="Proteomes" id="UP001175271"/>
    </source>
</evidence>
<feature type="domain" description="F-box" evidence="11">
    <location>
        <begin position="245"/>
        <end position="291"/>
    </location>
</feature>
<dbReference type="SUPFAM" id="SSF51126">
    <property type="entry name" value="Pectin lyase-like"/>
    <property type="match status" value="3"/>
</dbReference>
<dbReference type="FunFam" id="2.160.20.10:FF:000006">
    <property type="entry name" value="F-box only protein 11"/>
    <property type="match status" value="1"/>
</dbReference>
<dbReference type="NCBIfam" id="TIGR03804">
    <property type="entry name" value="para_beta_helix"/>
    <property type="match status" value="2"/>
</dbReference>
<keyword evidence="5" id="KW-0863">Zinc-finger</keyword>
<dbReference type="InterPro" id="IPR006633">
    <property type="entry name" value="Carb-bd_sugar_hydrolysis-dom"/>
</dbReference>
<evidence type="ECO:0000256" key="2">
    <source>
        <dbReference type="ARBA" id="ARBA00004906"/>
    </source>
</evidence>
<evidence type="ECO:0000256" key="1">
    <source>
        <dbReference type="ARBA" id="ARBA00004123"/>
    </source>
</evidence>
<dbReference type="GO" id="GO:0005634">
    <property type="term" value="C:nucleus"/>
    <property type="evidence" value="ECO:0007669"/>
    <property type="project" value="UniProtKB-SubCell"/>
</dbReference>
<dbReference type="PANTHER" id="PTHR22990">
    <property type="entry name" value="F-BOX ONLY PROTEIN"/>
    <property type="match status" value="1"/>
</dbReference>
<feature type="region of interest" description="Disordered" evidence="10">
    <location>
        <begin position="221"/>
        <end position="241"/>
    </location>
</feature>
<dbReference type="PROSITE" id="PS51157">
    <property type="entry name" value="ZF_UBR"/>
    <property type="match status" value="1"/>
</dbReference>
<keyword evidence="4" id="KW-0677">Repeat</keyword>
<evidence type="ECO:0000256" key="10">
    <source>
        <dbReference type="SAM" id="MobiDB-lite"/>
    </source>
</evidence>
<evidence type="ECO:0000256" key="9">
    <source>
        <dbReference type="PROSITE-ProRule" id="PRU00508"/>
    </source>
</evidence>
<dbReference type="Pfam" id="PF02207">
    <property type="entry name" value="zf-UBR"/>
    <property type="match status" value="1"/>
</dbReference>
<dbReference type="InterPro" id="IPR012334">
    <property type="entry name" value="Pectin_lyas_fold"/>
</dbReference>
<dbReference type="InterPro" id="IPR006626">
    <property type="entry name" value="PbH1"/>
</dbReference>
<dbReference type="InterPro" id="IPR039448">
    <property type="entry name" value="Beta_helix"/>
</dbReference>
<evidence type="ECO:0000259" key="12">
    <source>
        <dbReference type="PROSITE" id="PS51157"/>
    </source>
</evidence>
<comment type="pathway">
    <text evidence="2">Protein modification; protein ubiquitination.</text>
</comment>
<sequence>MAPPVEPAESDLRARRTVSAPRERNIDSPRRYPAELRHFETAIPVRQCANRPPSPDRQPTRLSPHLANDSFFSFCASSLRSFFPISFFASPTSIVAPSPAPKLMAGGEGEESEGASGPVVVASKQSPIVARRLSASLMYSPSPAAMVDTTASVPGIGDEDGFRRASTPSMEPPALTPSRRYAFRPRRSQPHKDDEALCASNVAATADEALFVPSSSKRIRLESPGEAKNSSTGENEYDEPPSNGRCAFDECPDEVLIKICSLLVEGELASVSLTCKRLHRISNDLSIWKKLFEHVYEYQTPLFHPAPTVFEFREPNLWDPTVTNPWKESFRQLYHAVHVRPLCKFMYAVKGRKIVHQEKIEAALKDFETQPNGEKLLVLHSGYYETEPIVINSAIQIIGASGGSPSQINTHVVIEQHTDTTVSFIEGAHDAYIGYCSIKYSPNRNPLAPGNSAIAPAAQPPQQLPNALLVTDNATPFIDHVNINSLSSVGAAVTVKKEHANPRMRHCTICDCENVGIYITDHACGTYEDCEIARNNLAGVWVKNHANPVFRRCHIHHGRDVGVFTFESGMGYFEGCDIHGNRISGIEVKNNANPTVVRCDVHHGTTGGIYVHGKGRGQFMENRIFSNAFAGIWITSQSDPTIRKNEIFTGQQGGVYIFGDGRGLIEQNNIYGNALAGIQIRTGSDPIVRLNKIHDGLHGGIYVHEKGKGLIEENEVYGNTLAGIWVTTGSSPILRRNRIHSGKQVGVYFYDNGHGLLEENDIFHHLYSGVQIRTGSNPKITRNKIWGGQNGGVLVYSGGMGLLEDNEIFDNAMAGVWIKTESNPVLRRNKIYDGRDSGVCIFNKGRGLLEDNDIYRNAQAGVLISQDSNPTLRRNRVFEGRAAGVEITNGATATLEMNHVFYNQFGGLCVATGVEPVLRENKIYSNYDLVERAVSKGHCLFKISSTTSFPMHDFYKCVTCNTTDKNAICANCIKVCHKGHEVAFVRHDRFFCDCGAGTLDVANTQTCRLQTESRDNDTVYDSAGPTETETS</sequence>
<keyword evidence="6" id="KW-0833">Ubl conjugation pathway</keyword>
<dbReference type="GO" id="GO:0006511">
    <property type="term" value="P:ubiquitin-dependent protein catabolic process"/>
    <property type="evidence" value="ECO:0007669"/>
    <property type="project" value="TreeGrafter"/>
</dbReference>
<proteinExistence type="predicted"/>
<feature type="region of interest" description="Disordered" evidence="10">
    <location>
        <begin position="1"/>
        <end position="33"/>
    </location>
</feature>
<dbReference type="CDD" id="cd19676">
    <property type="entry name" value="UBR-box_UBR6_FBXO11"/>
    <property type="match status" value="1"/>
</dbReference>
<name>A0AA39LVR8_9BILA</name>
<keyword evidence="7" id="KW-0862">Zinc</keyword>